<dbReference type="VEuPathDB" id="FungiDB:Z520_02536"/>
<keyword evidence="2" id="KW-1185">Reference proteome</keyword>
<dbReference type="GeneID" id="27708282"/>
<dbReference type="Proteomes" id="UP000053411">
    <property type="component" value="Unassembled WGS sequence"/>
</dbReference>
<name>A0A0D2K8L7_9EURO</name>
<proteinExistence type="predicted"/>
<dbReference type="OrthoDB" id="4127862at2759"/>
<evidence type="ECO:0000313" key="1">
    <source>
        <dbReference type="EMBL" id="KIY02398.1"/>
    </source>
</evidence>
<gene>
    <name evidence="1" type="ORF">Z520_02536</name>
</gene>
<accession>A0A0D2K8L7</accession>
<dbReference type="AlphaFoldDB" id="A0A0D2K8L7"/>
<evidence type="ECO:0000313" key="2">
    <source>
        <dbReference type="Proteomes" id="UP000053411"/>
    </source>
</evidence>
<dbReference type="EMBL" id="KN848064">
    <property type="protein sequence ID" value="KIY02398.1"/>
    <property type="molecule type" value="Genomic_DNA"/>
</dbReference>
<organism evidence="1 2">
    <name type="scientific">Fonsecaea multimorphosa CBS 102226</name>
    <dbReference type="NCBI Taxonomy" id="1442371"/>
    <lineage>
        <taxon>Eukaryota</taxon>
        <taxon>Fungi</taxon>
        <taxon>Dikarya</taxon>
        <taxon>Ascomycota</taxon>
        <taxon>Pezizomycotina</taxon>
        <taxon>Eurotiomycetes</taxon>
        <taxon>Chaetothyriomycetidae</taxon>
        <taxon>Chaetothyriales</taxon>
        <taxon>Herpotrichiellaceae</taxon>
        <taxon>Fonsecaea</taxon>
    </lineage>
</organism>
<protein>
    <submittedName>
        <fullName evidence="1">Uncharacterized protein</fullName>
    </submittedName>
</protein>
<dbReference type="RefSeq" id="XP_016636520.1">
    <property type="nucleotide sequence ID" value="XM_016773050.1"/>
</dbReference>
<reference evidence="1 2" key="1">
    <citation type="submission" date="2015-01" db="EMBL/GenBank/DDBJ databases">
        <title>The Genome Sequence of Fonsecaea multimorphosa CBS 102226.</title>
        <authorList>
            <consortium name="The Broad Institute Genomics Platform"/>
            <person name="Cuomo C."/>
            <person name="de Hoog S."/>
            <person name="Gorbushina A."/>
            <person name="Stielow B."/>
            <person name="Teixiera M."/>
            <person name="Abouelleil A."/>
            <person name="Chapman S.B."/>
            <person name="Priest M."/>
            <person name="Young S.K."/>
            <person name="Wortman J."/>
            <person name="Nusbaum C."/>
            <person name="Birren B."/>
        </authorList>
    </citation>
    <scope>NUCLEOTIDE SEQUENCE [LARGE SCALE GENOMIC DNA]</scope>
    <source>
        <strain evidence="1 2">CBS 102226</strain>
    </source>
</reference>
<sequence length="125" mass="14970">MRFPFRTDKNLKLISKADRPQRLPKGAKIKPEELRRLREMMRQRYALDLEIWSLRKVGNHNKTVVEDKMRRADALLACIRATVCAMDDREYFNHEDEYQKIKEIKARVMAGGKKEWVQNPPWNED</sequence>